<evidence type="ECO:0000313" key="7">
    <source>
        <dbReference type="EMBL" id="KAF4852839.1"/>
    </source>
</evidence>
<evidence type="ECO:0000256" key="5">
    <source>
        <dbReference type="SAM" id="MobiDB-lite"/>
    </source>
</evidence>
<keyword evidence="3" id="KW-0378">Hydrolase</keyword>
<dbReference type="SMART" id="SM00479">
    <property type="entry name" value="EXOIII"/>
    <property type="match status" value="1"/>
</dbReference>
<dbReference type="OrthoDB" id="270189at2759"/>
<reference evidence="7" key="1">
    <citation type="submission" date="2019-06" db="EMBL/GenBank/DDBJ databases">
        <authorList>
            <person name="Gan P."/>
            <person name="Shirasu K."/>
        </authorList>
    </citation>
    <scope>NUCLEOTIDE SEQUENCE [LARGE SCALE GENOMIC DNA]</scope>
    <source>
        <strain evidence="7">CAD2</strain>
    </source>
</reference>
<evidence type="ECO:0000256" key="1">
    <source>
        <dbReference type="ARBA" id="ARBA00009921"/>
    </source>
</evidence>
<dbReference type="Gene3D" id="3.30.420.10">
    <property type="entry name" value="Ribonuclease H-like superfamily/Ribonuclease H"/>
    <property type="match status" value="1"/>
</dbReference>
<keyword evidence="2" id="KW-0540">Nuclease</keyword>
<dbReference type="GO" id="GO:0005739">
    <property type="term" value="C:mitochondrion"/>
    <property type="evidence" value="ECO:0007669"/>
    <property type="project" value="TreeGrafter"/>
</dbReference>
<comment type="caution">
    <text evidence="7">The sequence shown here is derived from an EMBL/GenBank/DDBJ whole genome shotgun (WGS) entry which is preliminary data.</text>
</comment>
<evidence type="ECO:0000313" key="8">
    <source>
        <dbReference type="Proteomes" id="UP000711996"/>
    </source>
</evidence>
<gene>
    <name evidence="7" type="ORF">CGCSCA2_v010367</name>
</gene>
<protein>
    <submittedName>
        <fullName evidence="7">Oligoribonuclease</fullName>
    </submittedName>
</protein>
<dbReference type="EMBL" id="QPMT01000038">
    <property type="protein sequence ID" value="KAF4852839.1"/>
    <property type="molecule type" value="Genomic_DNA"/>
</dbReference>
<dbReference type="CDD" id="cd06135">
    <property type="entry name" value="Orn"/>
    <property type="match status" value="1"/>
</dbReference>
<evidence type="ECO:0000256" key="3">
    <source>
        <dbReference type="ARBA" id="ARBA00022801"/>
    </source>
</evidence>
<feature type="region of interest" description="Disordered" evidence="5">
    <location>
        <begin position="205"/>
        <end position="227"/>
    </location>
</feature>
<dbReference type="GO" id="GO:0000175">
    <property type="term" value="F:3'-5'-RNA exonuclease activity"/>
    <property type="evidence" value="ECO:0007669"/>
    <property type="project" value="InterPro"/>
</dbReference>
<keyword evidence="4" id="KW-0269">Exonuclease</keyword>
<feature type="domain" description="Exonuclease" evidence="6">
    <location>
        <begin position="20"/>
        <end position="198"/>
    </location>
</feature>
<dbReference type="FunFam" id="3.30.420.10:FF:000003">
    <property type="entry name" value="Oligoribonuclease"/>
    <property type="match status" value="1"/>
</dbReference>
<evidence type="ECO:0000259" key="6">
    <source>
        <dbReference type="SMART" id="SM00479"/>
    </source>
</evidence>
<dbReference type="PANTHER" id="PTHR11046">
    <property type="entry name" value="OLIGORIBONUCLEASE, MITOCHONDRIAL"/>
    <property type="match status" value="1"/>
</dbReference>
<feature type="compositionally biased region" description="Acidic residues" evidence="5">
    <location>
        <begin position="215"/>
        <end position="227"/>
    </location>
</feature>
<evidence type="ECO:0000256" key="4">
    <source>
        <dbReference type="ARBA" id="ARBA00022839"/>
    </source>
</evidence>
<dbReference type="InterPro" id="IPR022894">
    <property type="entry name" value="Oligoribonuclease"/>
</dbReference>
<name>A0A9P5EL04_COLSI</name>
<sequence length="227" mass="25462">MDFLKPKALAPKMQSASDGPLVWIDCEMTGLDPDKEEIIEIFCIITTGNLEVVDPEGWGCVVHQSEERMAQMDDWCTKTHGNSGLTAAVIKSTTTPEQAADELLAYVQRHVPEKRTALLAGNSVHADRSFLVKEPYRKVMDHLHYRILDVSSIKEAAKRWAPTQVLDNVPVKQGLHQAKEDILESIAEAKYYREAIFGLTWRRGDGSAQETPLTETDEDEAWADNLL</sequence>
<dbReference type="GO" id="GO:0003676">
    <property type="term" value="F:nucleic acid binding"/>
    <property type="evidence" value="ECO:0007669"/>
    <property type="project" value="InterPro"/>
</dbReference>
<comment type="similarity">
    <text evidence="1">Belongs to the oligoribonuclease family.</text>
</comment>
<dbReference type="InterPro" id="IPR012337">
    <property type="entry name" value="RNaseH-like_sf"/>
</dbReference>
<dbReference type="Proteomes" id="UP000711996">
    <property type="component" value="Unassembled WGS sequence"/>
</dbReference>
<dbReference type="SUPFAM" id="SSF53098">
    <property type="entry name" value="Ribonuclease H-like"/>
    <property type="match status" value="1"/>
</dbReference>
<keyword evidence="8" id="KW-1185">Reference proteome</keyword>
<accession>A0A9P5EL04</accession>
<dbReference type="Pfam" id="PF00929">
    <property type="entry name" value="RNase_T"/>
    <property type="match status" value="1"/>
</dbReference>
<dbReference type="InterPro" id="IPR036397">
    <property type="entry name" value="RNaseH_sf"/>
</dbReference>
<proteinExistence type="inferred from homology"/>
<dbReference type="NCBIfam" id="NF003765">
    <property type="entry name" value="PRK05359.1"/>
    <property type="match status" value="1"/>
</dbReference>
<dbReference type="PANTHER" id="PTHR11046:SF0">
    <property type="entry name" value="OLIGORIBONUCLEASE, MITOCHONDRIAL"/>
    <property type="match status" value="1"/>
</dbReference>
<dbReference type="InterPro" id="IPR013520">
    <property type="entry name" value="Ribonucl_H"/>
</dbReference>
<organism evidence="7 8">
    <name type="scientific">Colletotrichum siamense</name>
    <name type="common">Anthracnose fungus</name>
    <dbReference type="NCBI Taxonomy" id="690259"/>
    <lineage>
        <taxon>Eukaryota</taxon>
        <taxon>Fungi</taxon>
        <taxon>Dikarya</taxon>
        <taxon>Ascomycota</taxon>
        <taxon>Pezizomycotina</taxon>
        <taxon>Sordariomycetes</taxon>
        <taxon>Hypocreomycetidae</taxon>
        <taxon>Glomerellales</taxon>
        <taxon>Glomerellaceae</taxon>
        <taxon>Colletotrichum</taxon>
        <taxon>Colletotrichum gloeosporioides species complex</taxon>
    </lineage>
</organism>
<dbReference type="AlphaFoldDB" id="A0A9P5EL04"/>
<evidence type="ECO:0000256" key="2">
    <source>
        <dbReference type="ARBA" id="ARBA00022722"/>
    </source>
</evidence>